<protein>
    <submittedName>
        <fullName evidence="1">Uncharacterized protein</fullName>
    </submittedName>
</protein>
<reference evidence="1 2" key="1">
    <citation type="submission" date="2018-11" db="EMBL/GenBank/DDBJ databases">
        <title>Sequencing the genomes of 1000 actinobacteria strains.</title>
        <authorList>
            <person name="Klenk H.-P."/>
        </authorList>
    </citation>
    <scope>NUCLEOTIDE SEQUENCE [LARGE SCALE GENOMIC DNA]</scope>
    <source>
        <strain evidence="1 2">DSM 11294</strain>
    </source>
</reference>
<name>A0A3N2BC92_9MICO</name>
<proteinExistence type="predicted"/>
<accession>A0A3N2BC92</accession>
<dbReference type="AlphaFoldDB" id="A0A3N2BC92"/>
<sequence>MAYDALTESIALIESRELTPVARLSRRRRHAALAVDVAGDIAVTLFVRRSVGLNVIETHTLTHYRGEWHLLGGGGGPEADDALEHRPAELPEELLGTPSVDPRVLALEGGGGTLDGYARSFRHPLGRWINYSTIRVNAEVTRVAVGDREIPVPWHGRVVVAWVGGRAQKAVLLNHHGKALARAVLPASR</sequence>
<gene>
    <name evidence="1" type="ORF">EDD31_1216</name>
</gene>
<dbReference type="RefSeq" id="WP_123303364.1">
    <property type="nucleotide sequence ID" value="NZ_RKHK01000001.1"/>
</dbReference>
<evidence type="ECO:0000313" key="1">
    <source>
        <dbReference type="EMBL" id="ROR72855.1"/>
    </source>
</evidence>
<dbReference type="EMBL" id="RKHK01000001">
    <property type="protein sequence ID" value="ROR72855.1"/>
    <property type="molecule type" value="Genomic_DNA"/>
</dbReference>
<organism evidence="1 2">
    <name type="scientific">Bogoriella caseilytica</name>
    <dbReference type="NCBI Taxonomy" id="56055"/>
    <lineage>
        <taxon>Bacteria</taxon>
        <taxon>Bacillati</taxon>
        <taxon>Actinomycetota</taxon>
        <taxon>Actinomycetes</taxon>
        <taxon>Micrococcales</taxon>
        <taxon>Bogoriellaceae</taxon>
        <taxon>Bogoriella</taxon>
    </lineage>
</organism>
<dbReference type="Proteomes" id="UP000280668">
    <property type="component" value="Unassembled WGS sequence"/>
</dbReference>
<keyword evidence="2" id="KW-1185">Reference proteome</keyword>
<comment type="caution">
    <text evidence="1">The sequence shown here is derived from an EMBL/GenBank/DDBJ whole genome shotgun (WGS) entry which is preliminary data.</text>
</comment>
<evidence type="ECO:0000313" key="2">
    <source>
        <dbReference type="Proteomes" id="UP000280668"/>
    </source>
</evidence>
<dbReference type="OrthoDB" id="3528276at2"/>